<dbReference type="Gene3D" id="3.40.50.300">
    <property type="entry name" value="P-loop containing nucleotide triphosphate hydrolases"/>
    <property type="match status" value="1"/>
</dbReference>
<dbReference type="SUPFAM" id="SSF53795">
    <property type="entry name" value="PEP carboxykinase-like"/>
    <property type="match status" value="1"/>
</dbReference>
<dbReference type="EMBL" id="AFHG01000052">
    <property type="protein sequence ID" value="EGK70997.1"/>
    <property type="molecule type" value="Genomic_DNA"/>
</dbReference>
<dbReference type="STRING" id="1000565.METUNv1_02383"/>
<dbReference type="Proteomes" id="UP000005019">
    <property type="component" value="Unassembled WGS sequence"/>
</dbReference>
<dbReference type="RefSeq" id="WP_008061916.1">
    <property type="nucleotide sequence ID" value="NZ_AFHG01000052.1"/>
</dbReference>
<keyword evidence="1" id="KW-0808">Transferase</keyword>
<gene>
    <name evidence="1" type="ORF">METUNv1_02383</name>
</gene>
<sequence>MSGAPLSSLSRSDLQDRLRAPDGLRLHIGRFVTGIRSRHAQVADGLATLYADYRLADDDTFCDYAVEVGRGDGLRTFVRPQSVFRFEGMQPFKPLPGDQAFAMLEWGLNWVFTNHAQHYLIIHAAVLERDGQGLILAAPPGSGKSTLCAGLALRGWRLLSDELAMVGLEDGLLLPLPRPVSLKNRSIDIVRGLPGDPVIGPMAHDTAKGTVAHLKPPRSSVEEALSRVQPRWVVLPKFETGSECAVQPMGRARMFMSLVSNAFNYPRLGVTGFQAMGRLVEACDGYTARYGSLDQIVPVLESICSRPA</sequence>
<dbReference type="GO" id="GO:0016301">
    <property type="term" value="F:kinase activity"/>
    <property type="evidence" value="ECO:0007669"/>
    <property type="project" value="UniProtKB-KW"/>
</dbReference>
<dbReference type="NCBIfam" id="TIGR04352">
    <property type="entry name" value="HprK_rel_A"/>
    <property type="match status" value="1"/>
</dbReference>
<accession>F5RDL6</accession>
<dbReference type="AlphaFoldDB" id="F5RDL6"/>
<keyword evidence="1" id="KW-0418">Kinase</keyword>
<organism evidence="1 2">
    <name type="scientific">Methyloversatilis universalis (strain ATCC BAA-1314 / DSM 25237 / JCM 13912 / CCUG 52030 / FAM5)</name>
    <dbReference type="NCBI Taxonomy" id="1000565"/>
    <lineage>
        <taxon>Bacteria</taxon>
        <taxon>Pseudomonadati</taxon>
        <taxon>Pseudomonadota</taxon>
        <taxon>Betaproteobacteria</taxon>
        <taxon>Nitrosomonadales</taxon>
        <taxon>Sterolibacteriaceae</taxon>
        <taxon>Methyloversatilis</taxon>
    </lineage>
</organism>
<dbReference type="eggNOG" id="COG1493">
    <property type="taxonomic scope" value="Bacteria"/>
</dbReference>
<reference evidence="1 2" key="1">
    <citation type="journal article" date="2011" name="J. Bacteriol.">
        <title>Genome sequence of Methyloversatilis universalis FAM5T, a methylotrophic representative of the order Rhodocyclales.</title>
        <authorList>
            <person name="Kittichotirat W."/>
            <person name="Good N.M."/>
            <person name="Hall R."/>
            <person name="Bringel F."/>
            <person name="Lajus A."/>
            <person name="Medigue C."/>
            <person name="Smalley N.E."/>
            <person name="Beck D."/>
            <person name="Bumgarner R."/>
            <person name="Vuilleumier S."/>
            <person name="Kalyuzhnaya M.G."/>
        </authorList>
    </citation>
    <scope>NUCLEOTIDE SEQUENCE [LARGE SCALE GENOMIC DNA]</scope>
    <source>
        <strain evidence="2">ATCC BAA-1314 / JCM 13912 / FAM5</strain>
    </source>
</reference>
<keyword evidence="2" id="KW-1185">Reference proteome</keyword>
<dbReference type="InterPro" id="IPR027417">
    <property type="entry name" value="P-loop_NTPase"/>
</dbReference>
<comment type="caution">
    <text evidence="1">The sequence shown here is derived from an EMBL/GenBank/DDBJ whole genome shotgun (WGS) entry which is preliminary data.</text>
</comment>
<proteinExistence type="predicted"/>
<evidence type="ECO:0000313" key="1">
    <source>
        <dbReference type="EMBL" id="EGK70997.1"/>
    </source>
</evidence>
<dbReference type="OrthoDB" id="4544211at2"/>
<protein>
    <submittedName>
        <fullName evidence="1">HPr kinase</fullName>
    </submittedName>
</protein>
<dbReference type="InterPro" id="IPR027600">
    <property type="entry name" value="HprK-rel_A"/>
</dbReference>
<evidence type="ECO:0000313" key="2">
    <source>
        <dbReference type="Proteomes" id="UP000005019"/>
    </source>
</evidence>
<name>F5RDL6_METUF</name>